<keyword evidence="3 4" id="KW-0268">Exocytosis</keyword>
<dbReference type="AlphaFoldDB" id="A0A1A0HAK2"/>
<dbReference type="STRING" id="869754.A0A1A0HAK2"/>
<evidence type="ECO:0000313" key="6">
    <source>
        <dbReference type="EMBL" id="OBA21159.1"/>
    </source>
</evidence>
<evidence type="ECO:0000313" key="7">
    <source>
        <dbReference type="Proteomes" id="UP000092555"/>
    </source>
</evidence>
<sequence length="966" mass="111415">MLNYNDDEQTLLQFYCTGSLDLPVATLPLAISAKGASDTQGLETLNPAEQYDVLNQFLTAANSLYGRLSPVHDFQDPLSGENVAKLLVRKGVVESEADPQLQKFLVSSQEFNPQAYLSVVHENTQIEHLVASLDGLDTSIRRQTSDLKAVLDENFEDFLSCKRSIDEILASFRELKLKAQKDMEKSKVFNPSAQRNRTKLEAGESLLSELEESINNLNLSSSLMIRPIMDHNAKEAKINKLVEFIQANRFLFDLPSRLIEHLCNSDDESFINDYQKFVTEKADLAEKQQRAIADAEDSKDSTTLRSLEMTHAFQNTVLTRVYTEVAKMVDEYRQKCLQDLLSTDHEVNKTSNRKLALDVKFIDIVDRLHRVSMEESNTAPISQFLKSQLLKMESELTYECEKFETRFSLMQNKLKDYVSSLSQQRPDGSYVSHIAEKFDSVEEYFRVSSTYTTLEIDYETKMVILDIFGNNENLDLSIINETWLVLANFITYIEKFFKGSMSKFVKNYVHYSNSEFNIDNDGELQAKFFQIASDIIDKIMNIFDCGDHTDQLKITPSNYVAFLPYHTNSLSAIYYLSAISRSFCNLLTLLGEYTTKVGNSTKSFDINKFIKILRETSLAFDLRVLEAICATWVNDCSQFFDLENWAKYNIFGDKNTKSVIYTKLMQIIFYYEIFVLERLAQLLIRKTESNDFEVRIVSSYPSKRILVSLEIQFMRSMNVLVESILKKFTARRSLLADEGETGYETEKCIFKVLTMNNFTALGEFIFPKLIKNFDVLFESTLLKQSLKLFADLDKVKITILDDINEIEKIWIESKIDKHFRCVAASNISREVEVDPFVYNCLLHFVKLVHVLKPITDTNTFVAIIQQLQSHFLSKFLQCFRQVMEQENIEVLILANVKLDLDFFIEVFEASETLRLDDFCMNLVQIAFAEIQKVENLFADLPYTAQEIDHELFKALEYSDNEFTCFL</sequence>
<dbReference type="PANTHER" id="PTHR13043">
    <property type="entry name" value="EXOCYST COMPLEX COMPONENT SEC5"/>
    <property type="match status" value="1"/>
</dbReference>
<dbReference type="RefSeq" id="XP_018711669.1">
    <property type="nucleotide sequence ID" value="XM_018857384.1"/>
</dbReference>
<dbReference type="GO" id="GO:0006887">
    <property type="term" value="P:exocytosis"/>
    <property type="evidence" value="ECO:0007669"/>
    <property type="project" value="UniProtKB-KW"/>
</dbReference>
<gene>
    <name evidence="6" type="ORF">METBIDRAFT_41326</name>
</gene>
<evidence type="ECO:0000256" key="4">
    <source>
        <dbReference type="RuleBase" id="RU365069"/>
    </source>
</evidence>
<comment type="caution">
    <text evidence="6">The sequence shown here is derived from an EMBL/GenBank/DDBJ whole genome shotgun (WGS) entry which is preliminary data.</text>
</comment>
<name>A0A1A0HAK2_9ASCO</name>
<feature type="domain" description="Exocyst complex component EXOC2/Sec5 N-terminal" evidence="5">
    <location>
        <begin position="75"/>
        <end position="965"/>
    </location>
</feature>
<dbReference type="PANTHER" id="PTHR13043:SF1">
    <property type="entry name" value="EXOCYST COMPLEX COMPONENT 2"/>
    <property type="match status" value="1"/>
</dbReference>
<comment type="subunit">
    <text evidence="4">Component of the exocyst complex.</text>
</comment>
<dbReference type="GeneID" id="30030360"/>
<reference evidence="6 7" key="1">
    <citation type="submission" date="2016-05" db="EMBL/GenBank/DDBJ databases">
        <title>Comparative genomics of biotechnologically important yeasts.</title>
        <authorList>
            <consortium name="DOE Joint Genome Institute"/>
            <person name="Riley R."/>
            <person name="Haridas S."/>
            <person name="Wolfe K.H."/>
            <person name="Lopes M.R."/>
            <person name="Hittinger C.T."/>
            <person name="Goker M."/>
            <person name="Salamov A."/>
            <person name="Wisecaver J."/>
            <person name="Long T.M."/>
            <person name="Aerts A.L."/>
            <person name="Barry K."/>
            <person name="Choi C."/>
            <person name="Clum A."/>
            <person name="Coughlan A.Y."/>
            <person name="Deshpande S."/>
            <person name="Douglass A.P."/>
            <person name="Hanson S.J."/>
            <person name="Klenk H.-P."/>
            <person name="LaButti K."/>
            <person name="Lapidus A."/>
            <person name="Lindquist E."/>
            <person name="Lipzen A."/>
            <person name="Meier-kolthoff J.P."/>
            <person name="Ohm R.A."/>
            <person name="Otillar R.P."/>
            <person name="Pangilinan J."/>
            <person name="Peng Y."/>
            <person name="Rokas A."/>
            <person name="Rosa C.A."/>
            <person name="Scheuner C."/>
            <person name="Sibirny A.A."/>
            <person name="Slot J.C."/>
            <person name="Stielow J.B."/>
            <person name="Sun H."/>
            <person name="Kurtzman C.P."/>
            <person name="Blackwell M."/>
            <person name="Grigoriev I.V."/>
            <person name="Jeffries T.W."/>
        </authorList>
    </citation>
    <scope>NUCLEOTIDE SEQUENCE [LARGE SCALE GENOMIC DNA]</scope>
    <source>
        <strain evidence="6 7">NRRL YB-4993</strain>
    </source>
</reference>
<dbReference type="InterPro" id="IPR029175">
    <property type="entry name" value="EXOC2/Sec5"/>
</dbReference>
<dbReference type="InterPro" id="IPR039481">
    <property type="entry name" value="EXOC2/Sec5_N_dom"/>
</dbReference>
<accession>A0A1A0HAK2</accession>
<keyword evidence="2 4" id="KW-0813">Transport</keyword>
<evidence type="ECO:0000256" key="3">
    <source>
        <dbReference type="ARBA" id="ARBA00022483"/>
    </source>
</evidence>
<evidence type="ECO:0000259" key="5">
    <source>
        <dbReference type="Pfam" id="PF15469"/>
    </source>
</evidence>
<dbReference type="Pfam" id="PF15469">
    <property type="entry name" value="Sec5"/>
    <property type="match status" value="1"/>
</dbReference>
<dbReference type="GO" id="GO:0006893">
    <property type="term" value="P:Golgi to plasma membrane transport"/>
    <property type="evidence" value="ECO:0007669"/>
    <property type="project" value="UniProtKB-UniRule"/>
</dbReference>
<evidence type="ECO:0000256" key="1">
    <source>
        <dbReference type="ARBA" id="ARBA00010578"/>
    </source>
</evidence>
<dbReference type="EMBL" id="LXTC01000003">
    <property type="protein sequence ID" value="OBA21159.1"/>
    <property type="molecule type" value="Genomic_DNA"/>
</dbReference>
<dbReference type="OrthoDB" id="26242at2759"/>
<comment type="similarity">
    <text evidence="1 4">Belongs to the SEC5 family.</text>
</comment>
<dbReference type="GO" id="GO:0000145">
    <property type="term" value="C:exocyst"/>
    <property type="evidence" value="ECO:0007669"/>
    <property type="project" value="UniProtKB-UniRule"/>
</dbReference>
<dbReference type="Proteomes" id="UP000092555">
    <property type="component" value="Unassembled WGS sequence"/>
</dbReference>
<dbReference type="GO" id="GO:0015031">
    <property type="term" value="P:protein transport"/>
    <property type="evidence" value="ECO:0007669"/>
    <property type="project" value="UniProtKB-KW"/>
</dbReference>
<protein>
    <recommendedName>
        <fullName evidence="4">Exocyst complex component SEC5</fullName>
    </recommendedName>
</protein>
<keyword evidence="7" id="KW-1185">Reference proteome</keyword>
<evidence type="ECO:0000256" key="2">
    <source>
        <dbReference type="ARBA" id="ARBA00022448"/>
    </source>
</evidence>
<organism evidence="6 7">
    <name type="scientific">Metschnikowia bicuspidata var. bicuspidata NRRL YB-4993</name>
    <dbReference type="NCBI Taxonomy" id="869754"/>
    <lineage>
        <taxon>Eukaryota</taxon>
        <taxon>Fungi</taxon>
        <taxon>Dikarya</taxon>
        <taxon>Ascomycota</taxon>
        <taxon>Saccharomycotina</taxon>
        <taxon>Pichiomycetes</taxon>
        <taxon>Metschnikowiaceae</taxon>
        <taxon>Metschnikowia</taxon>
    </lineage>
</organism>
<proteinExistence type="inferred from homology"/>
<keyword evidence="4" id="KW-0653">Protein transport</keyword>
<comment type="function">
    <text evidence="4">Component of the exocyst complex involved in the docking of exocytic vesicles with fusion sites on the plasma membrane.</text>
</comment>